<dbReference type="OrthoDB" id="206724at2759"/>
<dbReference type="InterPro" id="IPR043153">
    <property type="entry name" value="DENN_C"/>
</dbReference>
<dbReference type="Pfam" id="PF02141">
    <property type="entry name" value="DENN"/>
    <property type="match status" value="1"/>
</dbReference>
<dbReference type="Proteomes" id="UP000002729">
    <property type="component" value="Unassembled WGS sequence"/>
</dbReference>
<proteinExistence type="predicted"/>
<dbReference type="eggNOG" id="KOG2127">
    <property type="taxonomic scope" value="Eukaryota"/>
</dbReference>
<evidence type="ECO:0000313" key="3">
    <source>
        <dbReference type="EMBL" id="EGB07961.1"/>
    </source>
</evidence>
<gene>
    <name evidence="3" type="ORF">AURANDRAFT_64566</name>
</gene>
<dbReference type="InterPro" id="IPR001194">
    <property type="entry name" value="cDENN_dom"/>
</dbReference>
<dbReference type="GeneID" id="20224895"/>
<evidence type="ECO:0000313" key="4">
    <source>
        <dbReference type="Proteomes" id="UP000002729"/>
    </source>
</evidence>
<keyword evidence="4" id="KW-1185">Reference proteome</keyword>
<dbReference type="EMBL" id="GL833129">
    <property type="protein sequence ID" value="EGB07961.1"/>
    <property type="molecule type" value="Genomic_DNA"/>
</dbReference>
<evidence type="ECO:0000256" key="1">
    <source>
        <dbReference type="SAM" id="MobiDB-lite"/>
    </source>
</evidence>
<dbReference type="Gene3D" id="3.40.50.11500">
    <property type="match status" value="1"/>
</dbReference>
<reference evidence="3 4" key="1">
    <citation type="journal article" date="2011" name="Proc. Natl. Acad. Sci. U.S.A.">
        <title>Niche of harmful alga Aureococcus anophagefferens revealed through ecogenomics.</title>
        <authorList>
            <person name="Gobler C.J."/>
            <person name="Berry D.L."/>
            <person name="Dyhrman S.T."/>
            <person name="Wilhelm S.W."/>
            <person name="Salamov A."/>
            <person name="Lobanov A.V."/>
            <person name="Zhang Y."/>
            <person name="Collier J.L."/>
            <person name="Wurch L.L."/>
            <person name="Kustka A.B."/>
            <person name="Dill B.D."/>
            <person name="Shah M."/>
            <person name="VerBerkmoes N.C."/>
            <person name="Kuo A."/>
            <person name="Terry A."/>
            <person name="Pangilinan J."/>
            <person name="Lindquist E.A."/>
            <person name="Lucas S."/>
            <person name="Paulsen I.T."/>
            <person name="Hattenrath-Lehmann T.K."/>
            <person name="Talmage S.C."/>
            <person name="Walker E.A."/>
            <person name="Koch F."/>
            <person name="Burson A.M."/>
            <person name="Marcoval M.A."/>
            <person name="Tang Y.Z."/>
            <person name="Lecleir G.R."/>
            <person name="Coyne K.J."/>
            <person name="Berg G.M."/>
            <person name="Bertrand E.M."/>
            <person name="Saito M.A."/>
            <person name="Gladyshev V.N."/>
            <person name="Grigoriev I.V."/>
        </authorList>
    </citation>
    <scope>NUCLEOTIDE SEQUENCE [LARGE SCALE GENOMIC DNA]</scope>
    <source>
        <strain evidence="4">CCMP 1984</strain>
    </source>
</reference>
<protein>
    <recommendedName>
        <fullName evidence="2">cDENN domain-containing protein</fullName>
    </recommendedName>
</protein>
<dbReference type="KEGG" id="aaf:AURANDRAFT_64566"/>
<accession>F0YAM5</accession>
<feature type="region of interest" description="Disordered" evidence="1">
    <location>
        <begin position="1054"/>
        <end position="1076"/>
    </location>
</feature>
<organism evidence="4">
    <name type="scientific">Aureococcus anophagefferens</name>
    <name type="common">Harmful bloom alga</name>
    <dbReference type="NCBI Taxonomy" id="44056"/>
    <lineage>
        <taxon>Eukaryota</taxon>
        <taxon>Sar</taxon>
        <taxon>Stramenopiles</taxon>
        <taxon>Ochrophyta</taxon>
        <taxon>Pelagophyceae</taxon>
        <taxon>Pelagomonadales</taxon>
        <taxon>Pelagomonadaceae</taxon>
        <taxon>Aureococcus</taxon>
    </lineage>
</organism>
<dbReference type="InParanoid" id="F0YAM5"/>
<dbReference type="RefSeq" id="XP_009037329.1">
    <property type="nucleotide sequence ID" value="XM_009039081.1"/>
</dbReference>
<sequence length="1098" mass="114284">MQTVACGYGVCGLDLGAPQLVDGGAGVVRTRAQEITAVYVGDRSSSRDEAVRTLRGDVAPVCAWVRRRGARGRRDDDRSAVAAVVAAGPGGPPKGHVVMASENRKTREDPARGARLAVRRCGDGERPVVGVIIVAAGDVGAARDAGYDVGGDALPDGSRVAVRRAAGAGAVGDARWAPRLLDTYASVHGEACAGAAAFCFPDRGLACVEASDDRAARPEGRVVEWAQTLPDGARLRGCALIEYDALDGADVARLAAAARAPVAAAARDAEAAKRARSAAKLGRRLGAARTAADDEGWKLTNLAKQRDASKTREVYERRLDRATRDGDAARAARYAYRAAVWAPRATFLLSAAAGVAPALRAALAALVALAPGERDRALVALLSTPLPRRHPAMLRVGGATVALPRATCKYGALPPGDADAVVELFRFASPRSVAAAWVCLLSERKVVVASALDGRAVRGADALHALLWPLGWQHAFVPRLPPSLSCAVESPCAILAGVVDGDDWRAALAECDDANVLDLDGRGFLPSAAEADADLEARRRPRVSSRYSCAADSTDARGDSDDDSSDDDGDGGACLLRLLPRLERRTLVRAWEAAAASGVPDVFAIRAAAAACLASLLSGYAAALRPPRFPDDYRTGRDRNARREPLFSVDRFEAARVPSPLRQRIFESQAWHVFCQRRAVDGADYGALATFDALCGGVSALVDDRRGAPPVAPSPKKHRAFAAVDAAALDAALAPDVARRDDDDDEDLLAHAGLPHGRGGSFLGAWLLAAAAFPDFRATLAVAAFGLATTCALDDGALGAAFVALARSGADVAGAAAALTEDRSMSPATLAALRRCAGTEGLPGLVDLTFREQYGSAKLRAALERDDGATALARLWRTGQMAFDGVDGSAPCLGGATWYGAGAVVAAAWPRADGGGDARTWSPATLRVAILRAGCAAYDVASWTLLGEADARRGLEEALLARRKIGGLPADDPSLFWSLAYHCARRHLPLCVPTSLVDVVVAGPSEAAAVALARRAAARRPTVDVARAEDADDSASELSVGRFDDLLVSRLEADSDAASSSSRDGGDAPAPLARPPSWENVATRFFGHRFSGAADAPS</sequence>
<name>F0YAM5_AURAN</name>
<feature type="region of interest" description="Disordered" evidence="1">
    <location>
        <begin position="546"/>
        <end position="569"/>
    </location>
</feature>
<dbReference type="AlphaFoldDB" id="F0YAM5"/>
<feature type="domain" description="cDENN" evidence="2">
    <location>
        <begin position="341"/>
        <end position="522"/>
    </location>
</feature>
<evidence type="ECO:0000259" key="2">
    <source>
        <dbReference type="SMART" id="SM00799"/>
    </source>
</evidence>
<dbReference type="SMART" id="SM00799">
    <property type="entry name" value="DENN"/>
    <property type="match status" value="1"/>
</dbReference>
<feature type="compositionally biased region" description="Acidic residues" evidence="1">
    <location>
        <begin position="560"/>
        <end position="569"/>
    </location>
</feature>